<feature type="compositionally biased region" description="Gly residues" evidence="1">
    <location>
        <begin position="189"/>
        <end position="214"/>
    </location>
</feature>
<feature type="region of interest" description="Disordered" evidence="1">
    <location>
        <begin position="127"/>
        <end position="153"/>
    </location>
</feature>
<dbReference type="AlphaFoldDB" id="A0AAE0LHZ0"/>
<feature type="region of interest" description="Disordered" evidence="1">
    <location>
        <begin position="189"/>
        <end position="223"/>
    </location>
</feature>
<reference evidence="2 3" key="1">
    <citation type="journal article" date="2015" name="Genome Biol. Evol.">
        <title>Comparative Genomics of a Bacterivorous Green Alga Reveals Evolutionary Causalities and Consequences of Phago-Mixotrophic Mode of Nutrition.</title>
        <authorList>
            <person name="Burns J.A."/>
            <person name="Paasch A."/>
            <person name="Narechania A."/>
            <person name="Kim E."/>
        </authorList>
    </citation>
    <scope>NUCLEOTIDE SEQUENCE [LARGE SCALE GENOMIC DNA]</scope>
    <source>
        <strain evidence="2 3">PLY_AMNH</strain>
    </source>
</reference>
<sequence length="230" mass="23142">MGVEVVAEVGEEVGEVVEVVRVGMVVELAWGERGGDCGGRKVNAAMVGAGGGGGGEGEPKVEKLSYVKTEAGKDCNTAANNSGVEVAVDGKYTMETTFTLPPVMLLIDTVDVVTPADNAICAEKSDRNEASKLAESNDEILNEENPTDESTPLTVTVPGGGNGDGEARGWAWWGWAGGGVAVWERKWRGLGGREGGGGEGGGGDGGGGAGGGGAWKTVTPPVTAEVGLPV</sequence>
<accession>A0AAE0LHZ0</accession>
<gene>
    <name evidence="2" type="ORF">CYMTET_6382</name>
</gene>
<name>A0AAE0LHZ0_9CHLO</name>
<feature type="compositionally biased region" description="Acidic residues" evidence="1">
    <location>
        <begin position="136"/>
        <end position="147"/>
    </location>
</feature>
<dbReference type="EMBL" id="LGRX02001519">
    <property type="protein sequence ID" value="KAK3286036.1"/>
    <property type="molecule type" value="Genomic_DNA"/>
</dbReference>
<evidence type="ECO:0000313" key="2">
    <source>
        <dbReference type="EMBL" id="KAK3286036.1"/>
    </source>
</evidence>
<organism evidence="2 3">
    <name type="scientific">Cymbomonas tetramitiformis</name>
    <dbReference type="NCBI Taxonomy" id="36881"/>
    <lineage>
        <taxon>Eukaryota</taxon>
        <taxon>Viridiplantae</taxon>
        <taxon>Chlorophyta</taxon>
        <taxon>Pyramimonadophyceae</taxon>
        <taxon>Pyramimonadales</taxon>
        <taxon>Pyramimonadaceae</taxon>
        <taxon>Cymbomonas</taxon>
    </lineage>
</organism>
<comment type="caution">
    <text evidence="2">The sequence shown here is derived from an EMBL/GenBank/DDBJ whole genome shotgun (WGS) entry which is preliminary data.</text>
</comment>
<evidence type="ECO:0000256" key="1">
    <source>
        <dbReference type="SAM" id="MobiDB-lite"/>
    </source>
</evidence>
<evidence type="ECO:0000313" key="3">
    <source>
        <dbReference type="Proteomes" id="UP001190700"/>
    </source>
</evidence>
<dbReference type="Proteomes" id="UP001190700">
    <property type="component" value="Unassembled WGS sequence"/>
</dbReference>
<protein>
    <submittedName>
        <fullName evidence="2">Uncharacterized protein</fullName>
    </submittedName>
</protein>
<keyword evidence="3" id="KW-1185">Reference proteome</keyword>
<proteinExistence type="predicted"/>